<gene>
    <name evidence="6" type="ORF">HD601_000223</name>
</gene>
<protein>
    <submittedName>
        <fullName evidence="6">DNA-binding IclR family transcriptional regulator</fullName>
    </submittedName>
</protein>
<name>A0A7W9GL29_9ACTN</name>
<dbReference type="GO" id="GO:0003677">
    <property type="term" value="F:DNA binding"/>
    <property type="evidence" value="ECO:0007669"/>
    <property type="project" value="UniProtKB-KW"/>
</dbReference>
<organism evidence="6 7">
    <name type="scientific">Jiangella mangrovi</name>
    <dbReference type="NCBI Taxonomy" id="1524084"/>
    <lineage>
        <taxon>Bacteria</taxon>
        <taxon>Bacillati</taxon>
        <taxon>Actinomycetota</taxon>
        <taxon>Actinomycetes</taxon>
        <taxon>Jiangellales</taxon>
        <taxon>Jiangellaceae</taxon>
        <taxon>Jiangella</taxon>
    </lineage>
</organism>
<dbReference type="GO" id="GO:0045892">
    <property type="term" value="P:negative regulation of DNA-templated transcription"/>
    <property type="evidence" value="ECO:0007669"/>
    <property type="project" value="TreeGrafter"/>
</dbReference>
<keyword evidence="2 6" id="KW-0238">DNA-binding</keyword>
<dbReference type="RefSeq" id="WP_184818534.1">
    <property type="nucleotide sequence ID" value="NZ_JACHMM010000001.1"/>
</dbReference>
<dbReference type="Pfam" id="PF01614">
    <property type="entry name" value="IclR_C"/>
    <property type="match status" value="1"/>
</dbReference>
<evidence type="ECO:0000259" key="4">
    <source>
        <dbReference type="PROSITE" id="PS51077"/>
    </source>
</evidence>
<feature type="domain" description="IclR-ED" evidence="5">
    <location>
        <begin position="77"/>
        <end position="260"/>
    </location>
</feature>
<comment type="caution">
    <text evidence="6">The sequence shown here is derived from an EMBL/GenBank/DDBJ whole genome shotgun (WGS) entry which is preliminary data.</text>
</comment>
<keyword evidence="1" id="KW-0805">Transcription regulation</keyword>
<dbReference type="InterPro" id="IPR005471">
    <property type="entry name" value="Tscrpt_reg_IclR_N"/>
</dbReference>
<dbReference type="InterPro" id="IPR014757">
    <property type="entry name" value="Tscrpt_reg_IclR_C"/>
</dbReference>
<dbReference type="Pfam" id="PF09339">
    <property type="entry name" value="HTH_IclR"/>
    <property type="match status" value="1"/>
</dbReference>
<dbReference type="InterPro" id="IPR036388">
    <property type="entry name" value="WH-like_DNA-bd_sf"/>
</dbReference>
<dbReference type="PROSITE" id="PS51077">
    <property type="entry name" value="HTH_ICLR"/>
    <property type="match status" value="1"/>
</dbReference>
<evidence type="ECO:0000259" key="5">
    <source>
        <dbReference type="PROSITE" id="PS51078"/>
    </source>
</evidence>
<dbReference type="SUPFAM" id="SSF46785">
    <property type="entry name" value="Winged helix' DNA-binding domain"/>
    <property type="match status" value="1"/>
</dbReference>
<dbReference type="InterPro" id="IPR050707">
    <property type="entry name" value="HTH_MetabolicPath_Reg"/>
</dbReference>
<dbReference type="PANTHER" id="PTHR30136:SF35">
    <property type="entry name" value="HTH-TYPE TRANSCRIPTIONAL REGULATOR RV1719"/>
    <property type="match status" value="1"/>
</dbReference>
<accession>A0A7W9GL29</accession>
<dbReference type="InterPro" id="IPR036390">
    <property type="entry name" value="WH_DNA-bd_sf"/>
</dbReference>
<dbReference type="PROSITE" id="PS51078">
    <property type="entry name" value="ICLR_ED"/>
    <property type="match status" value="1"/>
</dbReference>
<sequence length="270" mass="28582">MTPRARGRESTGGTQSVERALSLLSVFTEERPQLRISELVAATGLGQSTVSRLAGALVGLGFLAHDPRSNLYGIGPRVVSLAGIGLNESPVHQQSRQLVQELAATLGLGVNVAERHGDQLFYLCHFEGRLSPRPSTLVGRGGPLHATALGKALICELPPDAVAELIGTEYARYTPRTVTTPPELADALAEVRERGFATELEELAFGRTCLAAPIRDRTGRIVAALSVSGPLTAMNLPDRQDELAMTVIEHADRISSGLGYHAAPAAAGRL</sequence>
<evidence type="ECO:0000256" key="3">
    <source>
        <dbReference type="ARBA" id="ARBA00023163"/>
    </source>
</evidence>
<dbReference type="SMART" id="SM00346">
    <property type="entry name" value="HTH_ICLR"/>
    <property type="match status" value="1"/>
</dbReference>
<dbReference type="PANTHER" id="PTHR30136">
    <property type="entry name" value="HELIX-TURN-HELIX TRANSCRIPTIONAL REGULATOR, ICLR FAMILY"/>
    <property type="match status" value="1"/>
</dbReference>
<dbReference type="Gene3D" id="3.30.450.40">
    <property type="match status" value="1"/>
</dbReference>
<evidence type="ECO:0000256" key="2">
    <source>
        <dbReference type="ARBA" id="ARBA00023125"/>
    </source>
</evidence>
<proteinExistence type="predicted"/>
<dbReference type="Gene3D" id="1.10.10.10">
    <property type="entry name" value="Winged helix-like DNA-binding domain superfamily/Winged helix DNA-binding domain"/>
    <property type="match status" value="1"/>
</dbReference>
<keyword evidence="3" id="KW-0804">Transcription</keyword>
<evidence type="ECO:0000313" key="6">
    <source>
        <dbReference type="EMBL" id="MBB5785648.1"/>
    </source>
</evidence>
<evidence type="ECO:0000313" key="7">
    <source>
        <dbReference type="Proteomes" id="UP000542813"/>
    </source>
</evidence>
<dbReference type="EMBL" id="JACHMM010000001">
    <property type="protein sequence ID" value="MBB5785648.1"/>
    <property type="molecule type" value="Genomic_DNA"/>
</dbReference>
<dbReference type="Proteomes" id="UP000542813">
    <property type="component" value="Unassembled WGS sequence"/>
</dbReference>
<feature type="domain" description="HTH iclR-type" evidence="4">
    <location>
        <begin position="14"/>
        <end position="76"/>
    </location>
</feature>
<evidence type="ECO:0000256" key="1">
    <source>
        <dbReference type="ARBA" id="ARBA00023015"/>
    </source>
</evidence>
<dbReference type="SUPFAM" id="SSF55781">
    <property type="entry name" value="GAF domain-like"/>
    <property type="match status" value="1"/>
</dbReference>
<dbReference type="InterPro" id="IPR029016">
    <property type="entry name" value="GAF-like_dom_sf"/>
</dbReference>
<reference evidence="6 7" key="1">
    <citation type="submission" date="2020-08" db="EMBL/GenBank/DDBJ databases">
        <title>Sequencing the genomes of 1000 actinobacteria strains.</title>
        <authorList>
            <person name="Klenk H.-P."/>
        </authorList>
    </citation>
    <scope>NUCLEOTIDE SEQUENCE [LARGE SCALE GENOMIC DNA]</scope>
    <source>
        <strain evidence="6 7">DSM 102122</strain>
    </source>
</reference>
<dbReference type="GO" id="GO:0003700">
    <property type="term" value="F:DNA-binding transcription factor activity"/>
    <property type="evidence" value="ECO:0007669"/>
    <property type="project" value="TreeGrafter"/>
</dbReference>
<dbReference type="AlphaFoldDB" id="A0A7W9GL29"/>
<keyword evidence="7" id="KW-1185">Reference proteome</keyword>